<feature type="domain" description="EF-hand" evidence="2">
    <location>
        <begin position="193"/>
        <end position="228"/>
    </location>
</feature>
<dbReference type="InterPro" id="IPR002048">
    <property type="entry name" value="EF_hand_dom"/>
</dbReference>
<dbReference type="InterPro" id="IPR018247">
    <property type="entry name" value="EF_Hand_1_Ca_BS"/>
</dbReference>
<protein>
    <recommendedName>
        <fullName evidence="2">EF-hand domain-containing protein</fullName>
    </recommendedName>
</protein>
<accession>A0AAE0FJT0</accession>
<feature type="region of interest" description="Disordered" evidence="1">
    <location>
        <begin position="1"/>
        <end position="164"/>
    </location>
</feature>
<dbReference type="PROSITE" id="PS50222">
    <property type="entry name" value="EF_HAND_2"/>
    <property type="match status" value="1"/>
</dbReference>
<sequence>MASVKKRGMTRPASVPHALSTHMFANDISDGSQRGKPTLPPIPLRSVKSSAAPRQTEGSTDRSTHKTSREETGQIRTPRRASLLTTLKGVQEEKPPDLRSQTAKPGLRRRSLSAERPRTTALDSQLQKAGKDLGIPPRSGRRLSALLPPPHKGDQELKRGSDMRAQYARSLQEKNKSKRSFTIAKTGQTVSHKEISNLAKYFCDLDSDGSGTVEIEEVTGHMEETLNQGRTHSSHTRKDENVKVRFPSSLLFSLKRHLEDVDKIEFQDMLRIVYPKASKAEAKLMAQSCSTLPKSTAMDSFHGVPAVHRHGLLPWGTCSAPPWTPSMGYLQCTAMDSFHGVPAVHRHGLLPWGTCSAPPWTPSMGYLQCTAMDSFHGVPAEHRHGLLAWGTCSAPPWTPSMGYLQSTAMDSFHGVHLYSTSCPSQLPITTPALRIATLLLACPKASCQETLSIQNMSSVP</sequence>
<reference evidence="3 4" key="1">
    <citation type="journal article" date="2015" name="Genome Biol. Evol.">
        <title>Comparative Genomics of a Bacterivorous Green Alga Reveals Evolutionary Causalities and Consequences of Phago-Mixotrophic Mode of Nutrition.</title>
        <authorList>
            <person name="Burns J.A."/>
            <person name="Paasch A."/>
            <person name="Narechania A."/>
            <person name="Kim E."/>
        </authorList>
    </citation>
    <scope>NUCLEOTIDE SEQUENCE [LARGE SCALE GENOMIC DNA]</scope>
    <source>
        <strain evidence="3 4">PLY_AMNH</strain>
    </source>
</reference>
<feature type="compositionally biased region" description="Basic and acidic residues" evidence="1">
    <location>
        <begin position="151"/>
        <end position="162"/>
    </location>
</feature>
<evidence type="ECO:0000256" key="1">
    <source>
        <dbReference type="SAM" id="MobiDB-lite"/>
    </source>
</evidence>
<evidence type="ECO:0000313" key="4">
    <source>
        <dbReference type="Proteomes" id="UP001190700"/>
    </source>
</evidence>
<dbReference type="AlphaFoldDB" id="A0AAE0FJT0"/>
<organism evidence="3 4">
    <name type="scientific">Cymbomonas tetramitiformis</name>
    <dbReference type="NCBI Taxonomy" id="36881"/>
    <lineage>
        <taxon>Eukaryota</taxon>
        <taxon>Viridiplantae</taxon>
        <taxon>Chlorophyta</taxon>
        <taxon>Pyramimonadophyceae</taxon>
        <taxon>Pyramimonadales</taxon>
        <taxon>Pyramimonadaceae</taxon>
        <taxon>Cymbomonas</taxon>
    </lineage>
</organism>
<evidence type="ECO:0000259" key="2">
    <source>
        <dbReference type="PROSITE" id="PS50222"/>
    </source>
</evidence>
<dbReference type="PROSITE" id="PS00018">
    <property type="entry name" value="EF_HAND_1"/>
    <property type="match status" value="1"/>
</dbReference>
<name>A0AAE0FJT0_9CHLO</name>
<dbReference type="EMBL" id="LGRX02017125">
    <property type="protein sequence ID" value="KAK3261131.1"/>
    <property type="molecule type" value="Genomic_DNA"/>
</dbReference>
<proteinExistence type="predicted"/>
<evidence type="ECO:0000313" key="3">
    <source>
        <dbReference type="EMBL" id="KAK3261131.1"/>
    </source>
</evidence>
<gene>
    <name evidence="3" type="ORF">CYMTET_29945</name>
</gene>
<keyword evidence="4" id="KW-1185">Reference proteome</keyword>
<dbReference type="Proteomes" id="UP001190700">
    <property type="component" value="Unassembled WGS sequence"/>
</dbReference>
<comment type="caution">
    <text evidence="3">The sequence shown here is derived from an EMBL/GenBank/DDBJ whole genome shotgun (WGS) entry which is preliminary data.</text>
</comment>
<dbReference type="GO" id="GO:0005509">
    <property type="term" value="F:calcium ion binding"/>
    <property type="evidence" value="ECO:0007669"/>
    <property type="project" value="InterPro"/>
</dbReference>
<feature type="compositionally biased region" description="Polar residues" evidence="1">
    <location>
        <begin position="47"/>
        <end position="58"/>
    </location>
</feature>
<feature type="compositionally biased region" description="Basic and acidic residues" evidence="1">
    <location>
        <begin position="59"/>
        <end position="73"/>
    </location>
</feature>